<evidence type="ECO:0000256" key="5">
    <source>
        <dbReference type="ARBA" id="ARBA00023136"/>
    </source>
</evidence>
<dbReference type="Pfam" id="PF13715">
    <property type="entry name" value="CarbopepD_reg_2"/>
    <property type="match status" value="1"/>
</dbReference>
<evidence type="ECO:0000256" key="2">
    <source>
        <dbReference type="ARBA" id="ARBA00022448"/>
    </source>
</evidence>
<gene>
    <name evidence="9" type="ORF">EVA_00913</name>
</gene>
<dbReference type="Pfam" id="PF07715">
    <property type="entry name" value="Plug"/>
    <property type="match status" value="1"/>
</dbReference>
<dbReference type="NCBIfam" id="TIGR04057">
    <property type="entry name" value="SusC_RagA_signa"/>
    <property type="match status" value="1"/>
</dbReference>
<dbReference type="InterPro" id="IPR039426">
    <property type="entry name" value="TonB-dep_rcpt-like"/>
</dbReference>
<keyword evidence="3" id="KW-0812">Transmembrane</keyword>
<dbReference type="EMBL" id="AMCI01000152">
    <property type="protein sequence ID" value="EJX10585.1"/>
    <property type="molecule type" value="Genomic_DNA"/>
</dbReference>
<dbReference type="FunFam" id="2.60.40.1120:FF:000003">
    <property type="entry name" value="Outer membrane protein Omp121"/>
    <property type="match status" value="1"/>
</dbReference>
<protein>
    <submittedName>
        <fullName evidence="9">TonB-dependent receptor plug domain protein</fullName>
    </submittedName>
</protein>
<keyword evidence="4" id="KW-0798">TonB box</keyword>
<proteinExistence type="predicted"/>
<comment type="caution">
    <text evidence="9">The sequence shown here is derived from an EMBL/GenBank/DDBJ whole genome shotgun (WGS) entry which is preliminary data.</text>
</comment>
<evidence type="ECO:0000259" key="8">
    <source>
        <dbReference type="Pfam" id="PF07715"/>
    </source>
</evidence>
<feature type="domain" description="TonB-dependent receptor-like beta-barrel" evidence="7">
    <location>
        <begin position="421"/>
        <end position="937"/>
    </location>
</feature>
<dbReference type="InterPro" id="IPR037066">
    <property type="entry name" value="Plug_dom_sf"/>
</dbReference>
<dbReference type="GO" id="GO:0009279">
    <property type="term" value="C:cell outer membrane"/>
    <property type="evidence" value="ECO:0007669"/>
    <property type="project" value="UniProtKB-SubCell"/>
</dbReference>
<evidence type="ECO:0000256" key="1">
    <source>
        <dbReference type="ARBA" id="ARBA00004571"/>
    </source>
</evidence>
<evidence type="ECO:0000313" key="9">
    <source>
        <dbReference type="EMBL" id="EJX10585.1"/>
    </source>
</evidence>
<dbReference type="Gene3D" id="2.40.170.20">
    <property type="entry name" value="TonB-dependent receptor, beta-barrel domain"/>
    <property type="match status" value="1"/>
</dbReference>
<dbReference type="Pfam" id="PF00593">
    <property type="entry name" value="TonB_dep_Rec_b-barrel"/>
    <property type="match status" value="1"/>
</dbReference>
<evidence type="ECO:0000256" key="4">
    <source>
        <dbReference type="ARBA" id="ARBA00023077"/>
    </source>
</evidence>
<dbReference type="FunFam" id="2.170.130.10:FF:000008">
    <property type="entry name" value="SusC/RagA family TonB-linked outer membrane protein"/>
    <property type="match status" value="1"/>
</dbReference>
<feature type="domain" description="TonB-dependent receptor plug" evidence="8">
    <location>
        <begin position="123"/>
        <end position="232"/>
    </location>
</feature>
<dbReference type="Gene3D" id="2.60.40.1120">
    <property type="entry name" value="Carboxypeptidase-like, regulatory domain"/>
    <property type="match status" value="1"/>
</dbReference>
<evidence type="ECO:0000259" key="7">
    <source>
        <dbReference type="Pfam" id="PF00593"/>
    </source>
</evidence>
<dbReference type="SUPFAM" id="SSF49464">
    <property type="entry name" value="Carboxypeptidase regulatory domain-like"/>
    <property type="match status" value="1"/>
</dbReference>
<dbReference type="Gene3D" id="2.170.130.10">
    <property type="entry name" value="TonB-dependent receptor, plug domain"/>
    <property type="match status" value="1"/>
</dbReference>
<dbReference type="InterPro" id="IPR036942">
    <property type="entry name" value="Beta-barrel_TonB_sf"/>
</dbReference>
<organism evidence="9">
    <name type="scientific">gut metagenome</name>
    <dbReference type="NCBI Taxonomy" id="749906"/>
    <lineage>
        <taxon>unclassified sequences</taxon>
        <taxon>metagenomes</taxon>
        <taxon>organismal metagenomes</taxon>
    </lineage>
</organism>
<dbReference type="InterPro" id="IPR000531">
    <property type="entry name" value="Beta-barrel_TonB"/>
</dbReference>
<dbReference type="SUPFAM" id="SSF56935">
    <property type="entry name" value="Porins"/>
    <property type="match status" value="1"/>
</dbReference>
<accession>J9H889</accession>
<dbReference type="AlphaFoldDB" id="J9H889"/>
<keyword evidence="6" id="KW-0998">Cell outer membrane</keyword>
<name>J9H889_9ZZZZ</name>
<keyword evidence="5" id="KW-0472">Membrane</keyword>
<evidence type="ECO:0000256" key="3">
    <source>
        <dbReference type="ARBA" id="ARBA00022692"/>
    </source>
</evidence>
<evidence type="ECO:0000256" key="6">
    <source>
        <dbReference type="ARBA" id="ARBA00023237"/>
    </source>
</evidence>
<dbReference type="PROSITE" id="PS52016">
    <property type="entry name" value="TONB_DEPENDENT_REC_3"/>
    <property type="match status" value="1"/>
</dbReference>
<dbReference type="InterPro" id="IPR008969">
    <property type="entry name" value="CarboxyPept-like_regulatory"/>
</dbReference>
<comment type="subcellular location">
    <subcellularLocation>
        <location evidence="1">Cell outer membrane</location>
        <topology evidence="1">Multi-pass membrane protein</topology>
    </subcellularLocation>
</comment>
<keyword evidence="9" id="KW-0675">Receptor</keyword>
<dbReference type="InterPro" id="IPR023996">
    <property type="entry name" value="TonB-dep_OMP_SusC/RagA"/>
</dbReference>
<sequence>MQTEFQIIFSWKRGFSMLLLTLFSFSVALAQVPVKGTVIDQTGESVPGASIQVKGSTQGTITDFDGNFSLNVPDKKSVLVISFIGYATQEVQVDPSKPMSIKLQEDTKTLEEVVVVGYQEVKRKDLTGSVAKVDMEGLLKTPASSFDQTLGGRIAGVNVSSGEGGPGGTMNIVIRGNNSLTQDNSPLYVIDGFPVEDPAIASTINPSDTESIEVLKDASATAIYGARGANGVVIITTKKGKIGKPQMKYEGSFGVQKISNTIPMMDAYEFVKLQNELYPKDTKDNYLIEHEGKQWTLDDYRHTPQYDWQDEIFRTAWQQNHSVSLMGGSEGVRYNASASYFDQDGVILCSNYKRFQTRMNTVVRRDKLNMSLTANYSRSIQTGSSTSLYSSSGMNNLFYSVWGYRPVTEPDVPLNTLMDNAMDASVEPTNDYRFNPIMSLKNEYRKYYINNLQINGFVEYEFMKGLKLKVSGGYTYDARNTDTFNNSKTRYGSPISTDKVNAQIVRQQRLTWLNENVLTYQTNIKRKHFFNSLLGVTLQNSDYETYSFKTTQIPNESMGMAGMNEGVPGATNSEKSSWSMMSYLGSLKYNYGSKYYATVSFRVDGSSKFSKDNRYGFFPSGSLAWSFTEENFMKRFRNVISSGKLRASWGLTGNNRVGEYEAYALLRMLKTGSANLSSGVYPFDNNMNSIGMVPVSLSNKDLKWETTEQWNVGVDLGFLDERIGVTFDWYFKTTDDLLLDAQLPRSSGYYSVMKNIGKVRNTGVEFTLNTLNMDRNGFKWRTNFNIAFNKNKVLELAENQNSLLTAAYFDQTYNSQPTYIAKKGYSMGMMYGYQFEGTYKYDDFYQSGDTYVLRPGVPHFSGENNTQPGMPKYKDLNGDGVIDTNDRTMIGRGLPIHTGGFTNDFEYKGFDLSIFFQWSYGNDILNANRLFFENVNNSRNLNQYASYANRWTPENPMSDIPVAKNSSSNKVVSSRVVEDGSFLRLKTVTLGYTLPKKWILKTGITNARLYVAAQNLWTLTDYSGYDPEVSIRNSALTPGLDYSAYPRAFAINFGVSLGF</sequence>
<dbReference type="InterPro" id="IPR012910">
    <property type="entry name" value="Plug_dom"/>
</dbReference>
<reference evidence="9" key="1">
    <citation type="journal article" date="2012" name="PLoS ONE">
        <title>Gene sets for utilization of primary and secondary nutrition supplies in the distal gut of endangered iberian lynx.</title>
        <authorList>
            <person name="Alcaide M."/>
            <person name="Messina E."/>
            <person name="Richter M."/>
            <person name="Bargiela R."/>
            <person name="Peplies J."/>
            <person name="Huws S.A."/>
            <person name="Newbold C.J."/>
            <person name="Golyshin P.N."/>
            <person name="Simon M.A."/>
            <person name="Lopez G."/>
            <person name="Yakimov M.M."/>
            <person name="Ferrer M."/>
        </authorList>
    </citation>
    <scope>NUCLEOTIDE SEQUENCE</scope>
</reference>
<dbReference type="NCBIfam" id="TIGR04056">
    <property type="entry name" value="OMP_RagA_SusC"/>
    <property type="match status" value="1"/>
</dbReference>
<keyword evidence="2" id="KW-0813">Transport</keyword>
<dbReference type="InterPro" id="IPR023997">
    <property type="entry name" value="TonB-dep_OMP_SusC/RagA_CS"/>
</dbReference>